<evidence type="ECO:0000256" key="7">
    <source>
        <dbReference type="ARBA" id="ARBA00022785"/>
    </source>
</evidence>
<dbReference type="InterPro" id="IPR042119">
    <property type="entry name" value="QueA_dom2"/>
</dbReference>
<comment type="similarity">
    <text evidence="9 13">Belongs to the QueA family.</text>
</comment>
<evidence type="ECO:0000256" key="3">
    <source>
        <dbReference type="ARBA" id="ARBA00011245"/>
    </source>
</evidence>
<dbReference type="OrthoDB" id="9805933at2"/>
<comment type="catalytic activity">
    <reaction evidence="8 13">
        <text>7-aminomethyl-7-carbaguanosine(34) in tRNA + S-adenosyl-L-methionine = epoxyqueuosine(34) in tRNA + adenine + L-methionine + 2 H(+)</text>
        <dbReference type="Rhea" id="RHEA:32155"/>
        <dbReference type="Rhea" id="RHEA-COMP:10342"/>
        <dbReference type="Rhea" id="RHEA-COMP:18582"/>
        <dbReference type="ChEBI" id="CHEBI:15378"/>
        <dbReference type="ChEBI" id="CHEBI:16708"/>
        <dbReference type="ChEBI" id="CHEBI:57844"/>
        <dbReference type="ChEBI" id="CHEBI:59789"/>
        <dbReference type="ChEBI" id="CHEBI:82833"/>
        <dbReference type="ChEBI" id="CHEBI:194443"/>
        <dbReference type="EC" id="2.4.99.17"/>
    </reaction>
</comment>
<evidence type="ECO:0000256" key="4">
    <source>
        <dbReference type="ARBA" id="ARBA00022490"/>
    </source>
</evidence>
<dbReference type="Pfam" id="PF02547">
    <property type="entry name" value="Queuosine_synth"/>
    <property type="match status" value="1"/>
</dbReference>
<keyword evidence="7 13" id="KW-0671">Queuosine biosynthesis</keyword>
<keyword evidence="15" id="KW-1185">Reference proteome</keyword>
<evidence type="ECO:0000256" key="8">
    <source>
        <dbReference type="ARBA" id="ARBA00052751"/>
    </source>
</evidence>
<keyword evidence="4 13" id="KW-0963">Cytoplasm</keyword>
<dbReference type="PANTHER" id="PTHR30307">
    <property type="entry name" value="S-ADENOSYLMETHIONINE:TRNA RIBOSYLTRANSFERASE-ISOMERASE"/>
    <property type="match status" value="1"/>
</dbReference>
<evidence type="ECO:0000256" key="13">
    <source>
        <dbReference type="HAMAP-Rule" id="MF_00113"/>
    </source>
</evidence>
<evidence type="ECO:0000256" key="6">
    <source>
        <dbReference type="ARBA" id="ARBA00022691"/>
    </source>
</evidence>
<dbReference type="PATRIC" id="fig|45065.4.peg.1223"/>
<dbReference type="InterPro" id="IPR003699">
    <property type="entry name" value="QueA"/>
</dbReference>
<dbReference type="InterPro" id="IPR042118">
    <property type="entry name" value="QueA_dom1"/>
</dbReference>
<name>A0A0W0TWX2_9GAMM</name>
<organism evidence="14 15">
    <name type="scientific">Legionella geestiana</name>
    <dbReference type="NCBI Taxonomy" id="45065"/>
    <lineage>
        <taxon>Bacteria</taxon>
        <taxon>Pseudomonadati</taxon>
        <taxon>Pseudomonadota</taxon>
        <taxon>Gammaproteobacteria</taxon>
        <taxon>Legionellales</taxon>
        <taxon>Legionellaceae</taxon>
        <taxon>Legionella</taxon>
    </lineage>
</organism>
<evidence type="ECO:0000256" key="9">
    <source>
        <dbReference type="ARBA" id="ARBA00061210"/>
    </source>
</evidence>
<sequence length="337" mass="37546">MQTRDFHFELPEELIAQYPLPNRTDSRLLCYERATGTTTHTMFSNLLERLVPGDVLVLNDSRVIPARMFGQKASGGRVEILLERITGEDCFLAHIRGGKSLSQGARLTLEKGSVLEVTGREGELFCCRCTMDVMELLHLEGHIPLPPYIHRPDESGDFSRYQTVYARVNGSVAAPTAGLHFDEALLASLRAGGVEIGHVTLHVGAGTFQPVRSENIHEHVMHREQFEVSEALCDTILRAKAEGRRVIAVGTTAMRSLESAARDGVLKPMRGDTDIFIFPGFQFNVCDGLLTNFHLPQSTLLMLVSAFIGHREALALYEEAVRERYRFFSYGDTSLLL</sequence>
<comment type="caution">
    <text evidence="14">The sequence shown here is derived from an EMBL/GenBank/DDBJ whole genome shotgun (WGS) entry which is preliminary data.</text>
</comment>
<evidence type="ECO:0000256" key="11">
    <source>
        <dbReference type="ARBA" id="ARBA00069325"/>
    </source>
</evidence>
<gene>
    <name evidence="13 14" type="primary">queA</name>
    <name evidence="14" type="ORF">Lgee_1138</name>
</gene>
<dbReference type="AlphaFoldDB" id="A0A0W0TWX2"/>
<dbReference type="RefSeq" id="WP_028386904.1">
    <property type="nucleotide sequence ID" value="NZ_CAAAHN010000025.1"/>
</dbReference>
<dbReference type="EMBL" id="LNYC01000043">
    <property type="protein sequence ID" value="KTC99883.1"/>
    <property type="molecule type" value="Genomic_DNA"/>
</dbReference>
<comment type="subcellular location">
    <subcellularLocation>
        <location evidence="1 13">Cytoplasm</location>
    </subcellularLocation>
</comment>
<dbReference type="Gene3D" id="2.40.10.240">
    <property type="entry name" value="QueA-like"/>
    <property type="match status" value="1"/>
</dbReference>
<dbReference type="EC" id="2.4.99.17" evidence="10 13"/>
<dbReference type="GO" id="GO:0008616">
    <property type="term" value="P:tRNA queuosine(34) biosynthetic process"/>
    <property type="evidence" value="ECO:0007669"/>
    <property type="project" value="UniProtKB-UniRule"/>
</dbReference>
<evidence type="ECO:0000256" key="10">
    <source>
        <dbReference type="ARBA" id="ARBA00066503"/>
    </source>
</evidence>
<evidence type="ECO:0000256" key="12">
    <source>
        <dbReference type="ARBA" id="ARBA00076160"/>
    </source>
</evidence>
<dbReference type="GO" id="GO:0051075">
    <property type="term" value="F:S-adenosylmethionine:tRNA ribosyltransferase-isomerase activity"/>
    <property type="evidence" value="ECO:0007669"/>
    <property type="project" value="UniProtKB-EC"/>
</dbReference>
<dbReference type="NCBIfam" id="TIGR00113">
    <property type="entry name" value="queA"/>
    <property type="match status" value="1"/>
</dbReference>
<dbReference type="GO" id="GO:0005737">
    <property type="term" value="C:cytoplasm"/>
    <property type="evidence" value="ECO:0007669"/>
    <property type="project" value="UniProtKB-SubCell"/>
</dbReference>
<evidence type="ECO:0000313" key="15">
    <source>
        <dbReference type="Proteomes" id="UP000054785"/>
    </source>
</evidence>
<comment type="pathway">
    <text evidence="2 13">tRNA modification; tRNA-queuosine biosynthesis.</text>
</comment>
<keyword evidence="14" id="KW-0413">Isomerase</keyword>
<protein>
    <recommendedName>
        <fullName evidence="11 13">S-adenosylmethionine:tRNA ribosyltransferase-isomerase</fullName>
        <ecNumber evidence="10 13">2.4.99.17</ecNumber>
    </recommendedName>
    <alternativeName>
        <fullName evidence="12 13">Queuosine biosynthesis protein QueA</fullName>
    </alternativeName>
</protein>
<evidence type="ECO:0000256" key="2">
    <source>
        <dbReference type="ARBA" id="ARBA00004691"/>
    </source>
</evidence>
<evidence type="ECO:0000256" key="1">
    <source>
        <dbReference type="ARBA" id="ARBA00004496"/>
    </source>
</evidence>
<evidence type="ECO:0000313" key="14">
    <source>
        <dbReference type="EMBL" id="KTC99883.1"/>
    </source>
</evidence>
<dbReference type="SUPFAM" id="SSF111337">
    <property type="entry name" value="QueA-like"/>
    <property type="match status" value="1"/>
</dbReference>
<keyword evidence="5 13" id="KW-0808">Transferase</keyword>
<evidence type="ECO:0000256" key="5">
    <source>
        <dbReference type="ARBA" id="ARBA00022679"/>
    </source>
</evidence>
<comment type="subunit">
    <text evidence="3 13">Monomer.</text>
</comment>
<accession>A0A0W0TWX2</accession>
<dbReference type="HAMAP" id="MF_00113">
    <property type="entry name" value="QueA"/>
    <property type="match status" value="1"/>
</dbReference>
<dbReference type="Gene3D" id="3.40.1780.10">
    <property type="entry name" value="QueA-like"/>
    <property type="match status" value="1"/>
</dbReference>
<dbReference type="Proteomes" id="UP000054785">
    <property type="component" value="Unassembled WGS sequence"/>
</dbReference>
<dbReference type="NCBIfam" id="NF001140">
    <property type="entry name" value="PRK00147.1"/>
    <property type="match status" value="1"/>
</dbReference>
<proteinExistence type="inferred from homology"/>
<dbReference type="FunFam" id="3.40.1780.10:FF:000001">
    <property type="entry name" value="S-adenosylmethionine:tRNA ribosyltransferase-isomerase"/>
    <property type="match status" value="1"/>
</dbReference>
<reference evidence="14 15" key="1">
    <citation type="submission" date="2015-11" db="EMBL/GenBank/DDBJ databases">
        <title>Genomic analysis of 38 Legionella species identifies large and diverse effector repertoires.</title>
        <authorList>
            <person name="Burstein D."/>
            <person name="Amaro F."/>
            <person name="Zusman T."/>
            <person name="Lifshitz Z."/>
            <person name="Cohen O."/>
            <person name="Gilbert J.A."/>
            <person name="Pupko T."/>
            <person name="Shuman H.A."/>
            <person name="Segal G."/>
        </authorList>
    </citation>
    <scope>NUCLEOTIDE SEQUENCE [LARGE SCALE GENOMIC DNA]</scope>
    <source>
        <strain evidence="14 15">ATCC 49504</strain>
    </source>
</reference>
<dbReference type="InterPro" id="IPR036100">
    <property type="entry name" value="QueA_sf"/>
</dbReference>
<keyword evidence="6 13" id="KW-0949">S-adenosyl-L-methionine</keyword>
<dbReference type="UniPathway" id="UPA00392"/>
<dbReference type="STRING" id="45065.Lgee_1138"/>
<comment type="function">
    <text evidence="13">Transfers and isomerizes the ribose moiety from AdoMet to the 7-aminomethyl group of 7-deazaguanine (preQ1-tRNA) to give epoxyqueuosine (oQ-tRNA).</text>
</comment>
<dbReference type="PANTHER" id="PTHR30307:SF0">
    <property type="entry name" value="S-ADENOSYLMETHIONINE:TRNA RIBOSYLTRANSFERASE-ISOMERASE"/>
    <property type="match status" value="1"/>
</dbReference>